<protein>
    <submittedName>
        <fullName evidence="1">Uncharacterized protein</fullName>
    </submittedName>
</protein>
<accession>A0A232ETZ5</accession>
<sequence length="107" mass="12695">MRRENYIHETVTDAFYRRPLFNIRIRLLSSRNWGLIIDYKTNLIRTAECALDALELLKMYEEMLNGLKAMKKIDIKLIQYPIDNKSGEKQVEPPVNLDIDPFFFNEA</sequence>
<organism evidence="1 2">
    <name type="scientific">Trichomalopsis sarcophagae</name>
    <dbReference type="NCBI Taxonomy" id="543379"/>
    <lineage>
        <taxon>Eukaryota</taxon>
        <taxon>Metazoa</taxon>
        <taxon>Ecdysozoa</taxon>
        <taxon>Arthropoda</taxon>
        <taxon>Hexapoda</taxon>
        <taxon>Insecta</taxon>
        <taxon>Pterygota</taxon>
        <taxon>Neoptera</taxon>
        <taxon>Endopterygota</taxon>
        <taxon>Hymenoptera</taxon>
        <taxon>Apocrita</taxon>
        <taxon>Proctotrupomorpha</taxon>
        <taxon>Chalcidoidea</taxon>
        <taxon>Pteromalidae</taxon>
        <taxon>Pteromalinae</taxon>
        <taxon>Trichomalopsis</taxon>
    </lineage>
</organism>
<gene>
    <name evidence="1" type="ORF">TSAR_003671</name>
</gene>
<dbReference type="EMBL" id="NNAY01002196">
    <property type="protein sequence ID" value="OXU21835.1"/>
    <property type="molecule type" value="Genomic_DNA"/>
</dbReference>
<dbReference type="AlphaFoldDB" id="A0A232ETZ5"/>
<comment type="caution">
    <text evidence="1">The sequence shown here is derived from an EMBL/GenBank/DDBJ whole genome shotgun (WGS) entry which is preliminary data.</text>
</comment>
<name>A0A232ETZ5_9HYME</name>
<reference evidence="1 2" key="1">
    <citation type="journal article" date="2017" name="Curr. Biol.">
        <title>The Evolution of Venom by Co-option of Single-Copy Genes.</title>
        <authorList>
            <person name="Martinson E.O."/>
            <person name="Mrinalini"/>
            <person name="Kelkar Y.D."/>
            <person name="Chang C.H."/>
            <person name="Werren J.H."/>
        </authorList>
    </citation>
    <scope>NUCLEOTIDE SEQUENCE [LARGE SCALE GENOMIC DNA]</scope>
    <source>
        <strain evidence="1 2">Alberta</strain>
        <tissue evidence="1">Whole body</tissue>
    </source>
</reference>
<evidence type="ECO:0000313" key="1">
    <source>
        <dbReference type="EMBL" id="OXU21835.1"/>
    </source>
</evidence>
<proteinExistence type="predicted"/>
<dbReference type="Proteomes" id="UP000215335">
    <property type="component" value="Unassembled WGS sequence"/>
</dbReference>
<evidence type="ECO:0000313" key="2">
    <source>
        <dbReference type="Proteomes" id="UP000215335"/>
    </source>
</evidence>
<keyword evidence="2" id="KW-1185">Reference proteome</keyword>